<dbReference type="Gene3D" id="2.30.110.10">
    <property type="entry name" value="Electron Transport, Fmn-binding Protein, Chain A"/>
    <property type="match status" value="1"/>
</dbReference>
<evidence type="ECO:0000313" key="2">
    <source>
        <dbReference type="EMBL" id="MDX2296443.1"/>
    </source>
</evidence>
<dbReference type="InterPro" id="IPR001387">
    <property type="entry name" value="Cro/C1-type_HTH"/>
</dbReference>
<dbReference type="SMART" id="SM00530">
    <property type="entry name" value="HTH_XRE"/>
    <property type="match status" value="1"/>
</dbReference>
<accession>A0ABU4KF94</accession>
<dbReference type="SUPFAM" id="SSF47413">
    <property type="entry name" value="lambda repressor-like DNA-binding domains"/>
    <property type="match status" value="1"/>
</dbReference>
<dbReference type="InterPro" id="IPR024747">
    <property type="entry name" value="Pyridox_Oxase-rel"/>
</dbReference>
<protein>
    <submittedName>
        <fullName evidence="2">Pyridoxamine 5'-phosphate oxidase family protein</fullName>
    </submittedName>
</protein>
<sequence>MNTSDRHAPHATSDLGRRVAARRAQLGLSREEVADRAGSTPGFIGYVEERVPTPGIEFLVRLANALETTVQDLTGSMVDRAPGGGRAGYRPRMEEIGEAECWELLDDHGVGRVAVEGRDGLMVVPVNYQVVDGQIVFLTAADSSLARTAASGAEVAFEEDRLDEAFSQGWSVLLVGQVRTVSDETAARRVKDAVHSGPWAGDGRDTVVTLSPRRVTGRRIRVTGAPGTVPGAADQRPSRQ</sequence>
<dbReference type="Gene3D" id="1.10.260.40">
    <property type="entry name" value="lambda repressor-like DNA-binding domains"/>
    <property type="match status" value="1"/>
</dbReference>
<dbReference type="Pfam" id="PF12900">
    <property type="entry name" value="Pyridox_ox_2"/>
    <property type="match status" value="1"/>
</dbReference>
<dbReference type="EMBL" id="JAWJZF010000492">
    <property type="protein sequence ID" value="MDX2296443.1"/>
    <property type="molecule type" value="Genomic_DNA"/>
</dbReference>
<organism evidence="2 3">
    <name type="scientific">Streptomyces roseolus</name>
    <dbReference type="NCBI Taxonomy" id="67358"/>
    <lineage>
        <taxon>Bacteria</taxon>
        <taxon>Bacillati</taxon>
        <taxon>Actinomycetota</taxon>
        <taxon>Actinomycetes</taxon>
        <taxon>Kitasatosporales</taxon>
        <taxon>Streptomycetaceae</taxon>
        <taxon>Streptomyces</taxon>
    </lineage>
</organism>
<dbReference type="Proteomes" id="UP001278571">
    <property type="component" value="Unassembled WGS sequence"/>
</dbReference>
<dbReference type="Pfam" id="PF01381">
    <property type="entry name" value="HTH_3"/>
    <property type="match status" value="1"/>
</dbReference>
<dbReference type="RefSeq" id="WP_319012608.1">
    <property type="nucleotide sequence ID" value="NZ_JAWJZF010000492.1"/>
</dbReference>
<feature type="domain" description="HTH cro/C1-type" evidence="1">
    <location>
        <begin position="19"/>
        <end position="73"/>
    </location>
</feature>
<proteinExistence type="predicted"/>
<keyword evidence="3" id="KW-1185">Reference proteome</keyword>
<comment type="caution">
    <text evidence="2">The sequence shown here is derived from an EMBL/GenBank/DDBJ whole genome shotgun (WGS) entry which is preliminary data.</text>
</comment>
<dbReference type="SUPFAM" id="SSF50475">
    <property type="entry name" value="FMN-binding split barrel"/>
    <property type="match status" value="1"/>
</dbReference>
<dbReference type="CDD" id="cd00093">
    <property type="entry name" value="HTH_XRE"/>
    <property type="match status" value="1"/>
</dbReference>
<evidence type="ECO:0000259" key="1">
    <source>
        <dbReference type="PROSITE" id="PS50943"/>
    </source>
</evidence>
<reference evidence="2 3" key="1">
    <citation type="submission" date="2023-10" db="EMBL/GenBank/DDBJ databases">
        <authorList>
            <person name="Wang X.X."/>
        </authorList>
    </citation>
    <scope>NUCLEOTIDE SEQUENCE [LARGE SCALE GENOMIC DNA]</scope>
    <source>
        <strain evidence="2 3">NBRC 12816</strain>
    </source>
</reference>
<name>A0ABU4KF94_9ACTN</name>
<dbReference type="InterPro" id="IPR012349">
    <property type="entry name" value="Split_barrel_FMN-bd"/>
</dbReference>
<gene>
    <name evidence="2" type="ORF">R2363_30225</name>
</gene>
<dbReference type="PROSITE" id="PS50943">
    <property type="entry name" value="HTH_CROC1"/>
    <property type="match status" value="1"/>
</dbReference>
<evidence type="ECO:0000313" key="3">
    <source>
        <dbReference type="Proteomes" id="UP001278571"/>
    </source>
</evidence>
<dbReference type="InterPro" id="IPR010982">
    <property type="entry name" value="Lambda_DNA-bd_dom_sf"/>
</dbReference>